<name>A0ABR7PPR5_9BURK</name>
<reference evidence="1 2" key="1">
    <citation type="submission" date="2019-09" db="EMBL/GenBank/DDBJ databases">
        <title>Paraburkholderia podalyriae sp. nov., A South African Podalyria-associated rhizobium.</title>
        <authorList>
            <person name="Mavima L."/>
            <person name="Beukes C.W."/>
            <person name="Palmer M."/>
            <person name="De Meyer S.E."/>
            <person name="James E.K."/>
            <person name="Maluk M."/>
            <person name="Avontuur J.R."/>
            <person name="Chan W.Y."/>
            <person name="Venter S.N."/>
            <person name="Steenkamp E.T."/>
        </authorList>
    </citation>
    <scope>NUCLEOTIDE SEQUENCE [LARGE SCALE GENOMIC DNA]</scope>
    <source>
        <strain evidence="1 2">WC7.3b</strain>
    </source>
</reference>
<gene>
    <name evidence="1" type="ORF">F6X42_17175</name>
</gene>
<protein>
    <submittedName>
        <fullName evidence="1">Uncharacterized protein</fullName>
    </submittedName>
</protein>
<organism evidence="1 2">
    <name type="scientific">Paraburkholderia podalyriae</name>
    <dbReference type="NCBI Taxonomy" id="1938811"/>
    <lineage>
        <taxon>Bacteria</taxon>
        <taxon>Pseudomonadati</taxon>
        <taxon>Pseudomonadota</taxon>
        <taxon>Betaproteobacteria</taxon>
        <taxon>Burkholderiales</taxon>
        <taxon>Burkholderiaceae</taxon>
        <taxon>Paraburkholderia</taxon>
    </lineage>
</organism>
<evidence type="ECO:0000313" key="1">
    <source>
        <dbReference type="EMBL" id="MBC8748274.1"/>
    </source>
</evidence>
<dbReference type="Proteomes" id="UP000736373">
    <property type="component" value="Unassembled WGS sequence"/>
</dbReference>
<dbReference type="EMBL" id="VZQQ01000013">
    <property type="protein sequence ID" value="MBC8748274.1"/>
    <property type="molecule type" value="Genomic_DNA"/>
</dbReference>
<proteinExistence type="predicted"/>
<evidence type="ECO:0000313" key="2">
    <source>
        <dbReference type="Proteomes" id="UP000736373"/>
    </source>
</evidence>
<keyword evidence="2" id="KW-1185">Reference proteome</keyword>
<accession>A0ABR7PPR5</accession>
<comment type="caution">
    <text evidence="1">The sequence shown here is derived from an EMBL/GenBank/DDBJ whole genome shotgun (WGS) entry which is preliminary data.</text>
</comment>
<dbReference type="RefSeq" id="WP_187635335.1">
    <property type="nucleotide sequence ID" value="NZ_VZQQ01000013.1"/>
</dbReference>
<sequence>MGHLSPLEAPSALVTAIRGFIGELDSVPSYVISYPPSRASEADAQARFAPCMVNSSDGKATPGTFG</sequence>